<evidence type="ECO:0000256" key="1">
    <source>
        <dbReference type="SAM" id="MobiDB-lite"/>
    </source>
</evidence>
<comment type="caution">
    <text evidence="2">The sequence shown here is derived from an EMBL/GenBank/DDBJ whole genome shotgun (WGS) entry which is preliminary data.</text>
</comment>
<proteinExistence type="predicted"/>
<organism evidence="2 3">
    <name type="scientific">Chlorella vulgaris</name>
    <name type="common">Green alga</name>
    <dbReference type="NCBI Taxonomy" id="3077"/>
    <lineage>
        <taxon>Eukaryota</taxon>
        <taxon>Viridiplantae</taxon>
        <taxon>Chlorophyta</taxon>
        <taxon>core chlorophytes</taxon>
        <taxon>Trebouxiophyceae</taxon>
        <taxon>Chlorellales</taxon>
        <taxon>Chlorellaceae</taxon>
        <taxon>Chlorella clade</taxon>
        <taxon>Chlorella</taxon>
    </lineage>
</organism>
<name>A0A9D4TUM2_CHLVU</name>
<evidence type="ECO:0000313" key="2">
    <source>
        <dbReference type="EMBL" id="KAI3434941.1"/>
    </source>
</evidence>
<accession>A0A9D4TUM2</accession>
<reference evidence="2" key="2">
    <citation type="submission" date="2020-11" db="EMBL/GenBank/DDBJ databases">
        <authorList>
            <person name="Cecchin M."/>
            <person name="Marcolungo L."/>
            <person name="Rossato M."/>
            <person name="Girolomoni L."/>
            <person name="Cosentino E."/>
            <person name="Cuine S."/>
            <person name="Li-Beisson Y."/>
            <person name="Delledonne M."/>
            <person name="Ballottari M."/>
        </authorList>
    </citation>
    <scope>NUCLEOTIDE SEQUENCE</scope>
    <source>
        <strain evidence="2">211/11P</strain>
        <tissue evidence="2">Whole cell</tissue>
    </source>
</reference>
<evidence type="ECO:0000313" key="3">
    <source>
        <dbReference type="Proteomes" id="UP001055712"/>
    </source>
</evidence>
<gene>
    <name evidence="2" type="ORF">D9Q98_002995</name>
</gene>
<feature type="compositionally biased region" description="Low complexity" evidence="1">
    <location>
        <begin position="80"/>
        <end position="101"/>
    </location>
</feature>
<dbReference type="AlphaFoldDB" id="A0A9D4TUM2"/>
<reference evidence="2" key="1">
    <citation type="journal article" date="2019" name="Plant J.">
        <title>Chlorella vulgaris genome assembly and annotation reveals the molecular basis for metabolic acclimation to high light conditions.</title>
        <authorList>
            <person name="Cecchin M."/>
            <person name="Marcolungo L."/>
            <person name="Rossato M."/>
            <person name="Girolomoni L."/>
            <person name="Cosentino E."/>
            <person name="Cuine S."/>
            <person name="Li-Beisson Y."/>
            <person name="Delledonne M."/>
            <person name="Ballottari M."/>
        </authorList>
    </citation>
    <scope>NUCLEOTIDE SEQUENCE</scope>
    <source>
        <strain evidence="2">211/11P</strain>
    </source>
</reference>
<dbReference type="EMBL" id="SIDB01000003">
    <property type="protein sequence ID" value="KAI3434941.1"/>
    <property type="molecule type" value="Genomic_DNA"/>
</dbReference>
<feature type="region of interest" description="Disordered" evidence="1">
    <location>
        <begin position="79"/>
        <end position="101"/>
    </location>
</feature>
<keyword evidence="3" id="KW-1185">Reference proteome</keyword>
<protein>
    <submittedName>
        <fullName evidence="2">Uncharacterized protein</fullName>
    </submittedName>
</protein>
<sequence>MLRGAALHLLLSVSEPGESFQLWRHQWRQQHGEHAGGGGEEEWRLLPPPHVLTTAYHAGPEGGAHASLGRDGTWCRQHGSFSTSACSSSSSSNNNCSSSSF</sequence>
<dbReference type="Proteomes" id="UP001055712">
    <property type="component" value="Unassembled WGS sequence"/>
</dbReference>